<gene>
    <name evidence="4" type="ORF">ElyMa_003765800</name>
</gene>
<evidence type="ECO:0000313" key="4">
    <source>
        <dbReference type="EMBL" id="GFR69771.1"/>
    </source>
</evidence>
<comment type="pathway">
    <text evidence="1">Protein modification; protein ubiquitination.</text>
</comment>
<reference evidence="4 5" key="1">
    <citation type="journal article" date="2021" name="Elife">
        <title>Chloroplast acquisition without the gene transfer in kleptoplastic sea slugs, Plakobranchus ocellatus.</title>
        <authorList>
            <person name="Maeda T."/>
            <person name="Takahashi S."/>
            <person name="Yoshida T."/>
            <person name="Shimamura S."/>
            <person name="Takaki Y."/>
            <person name="Nagai Y."/>
            <person name="Toyoda A."/>
            <person name="Suzuki Y."/>
            <person name="Arimoto A."/>
            <person name="Ishii H."/>
            <person name="Satoh N."/>
            <person name="Nishiyama T."/>
            <person name="Hasebe M."/>
            <person name="Maruyama T."/>
            <person name="Minagawa J."/>
            <person name="Obokata J."/>
            <person name="Shigenobu S."/>
        </authorList>
    </citation>
    <scope>NUCLEOTIDE SEQUENCE [LARGE SCALE GENOMIC DNA]</scope>
</reference>
<dbReference type="EMBL" id="BMAT01007723">
    <property type="protein sequence ID" value="GFR69771.1"/>
    <property type="molecule type" value="Genomic_DNA"/>
</dbReference>
<keyword evidence="2" id="KW-0833">Ubl conjugation pathway</keyword>
<feature type="region of interest" description="Disordered" evidence="3">
    <location>
        <begin position="1"/>
        <end position="26"/>
    </location>
</feature>
<organism evidence="4 5">
    <name type="scientific">Elysia marginata</name>
    <dbReference type="NCBI Taxonomy" id="1093978"/>
    <lineage>
        <taxon>Eukaryota</taxon>
        <taxon>Metazoa</taxon>
        <taxon>Spiralia</taxon>
        <taxon>Lophotrochozoa</taxon>
        <taxon>Mollusca</taxon>
        <taxon>Gastropoda</taxon>
        <taxon>Heterobranchia</taxon>
        <taxon>Euthyneura</taxon>
        <taxon>Panpulmonata</taxon>
        <taxon>Sacoglossa</taxon>
        <taxon>Placobranchoidea</taxon>
        <taxon>Plakobranchidae</taxon>
        <taxon>Elysia</taxon>
    </lineage>
</organism>
<evidence type="ECO:0000313" key="5">
    <source>
        <dbReference type="Proteomes" id="UP000762676"/>
    </source>
</evidence>
<dbReference type="Proteomes" id="UP000762676">
    <property type="component" value="Unassembled WGS sequence"/>
</dbReference>
<dbReference type="InterPro" id="IPR045048">
    <property type="entry name" value="FBXO31/39"/>
</dbReference>
<dbReference type="Pfam" id="PF12014">
    <property type="entry name" value="Cyclin_D1_bind"/>
    <property type="match status" value="1"/>
</dbReference>
<protein>
    <submittedName>
        <fullName evidence="4">F-box only protein 31</fullName>
    </submittedName>
</protein>
<dbReference type="PANTHER" id="PTHR10706:SF130">
    <property type="entry name" value="F-BOX ONLY PROTEIN 31"/>
    <property type="match status" value="1"/>
</dbReference>
<proteinExistence type="predicted"/>
<keyword evidence="5" id="KW-1185">Reference proteome</keyword>
<name>A0AAV4FBI5_9GAST</name>
<comment type="caution">
    <text evidence="4">The sequence shown here is derived from an EMBL/GenBank/DDBJ whole genome shotgun (WGS) entry which is preliminary data.</text>
</comment>
<accession>A0AAV4FBI5</accession>
<evidence type="ECO:0000256" key="1">
    <source>
        <dbReference type="ARBA" id="ARBA00004906"/>
    </source>
</evidence>
<sequence length="210" mass="22972">MGDDDDGDEVDDDDEEDVDDGGVIVDEGDQAKCPVQLGLYTGDYGSHGVEILHLSLSTDNSNNLLGLKVTGDPNVPAGYSSLTIHLDKPIMLTLADQESVYDMLRADHARDEESYAELLASRQEGGEGSDMRQPFAIPYDCMDRGAQPPSTCMARYIGKGRIAGTYYSHPTFCSCHFVKFSDTSFGVLWLDLSSFSIFHKAKGLQVDFQP</sequence>
<evidence type="ECO:0000256" key="3">
    <source>
        <dbReference type="SAM" id="MobiDB-lite"/>
    </source>
</evidence>
<dbReference type="PANTHER" id="PTHR10706">
    <property type="entry name" value="F-BOX FAMILY PROTEIN"/>
    <property type="match status" value="1"/>
</dbReference>
<feature type="compositionally biased region" description="Acidic residues" evidence="3">
    <location>
        <begin position="1"/>
        <end position="20"/>
    </location>
</feature>
<dbReference type="AlphaFoldDB" id="A0AAV4FBI5"/>
<evidence type="ECO:0000256" key="2">
    <source>
        <dbReference type="ARBA" id="ARBA00022786"/>
    </source>
</evidence>